<name>A0A8S5NPZ5_9CAUD</name>
<evidence type="ECO:0000313" key="1">
    <source>
        <dbReference type="EMBL" id="DAD96769.1"/>
    </source>
</evidence>
<dbReference type="EMBL" id="BK015224">
    <property type="protein sequence ID" value="DAD96769.1"/>
    <property type="molecule type" value="Genomic_DNA"/>
</dbReference>
<reference evidence="1" key="1">
    <citation type="journal article" date="2021" name="Proc. Natl. Acad. Sci. U.S.A.">
        <title>A Catalog of Tens of Thousands of Viruses from Human Metagenomes Reveals Hidden Associations with Chronic Diseases.</title>
        <authorList>
            <person name="Tisza M.J."/>
            <person name="Buck C.B."/>
        </authorList>
    </citation>
    <scope>NUCLEOTIDE SEQUENCE</scope>
    <source>
        <strain evidence="1">CtdDI2</strain>
    </source>
</reference>
<proteinExistence type="predicted"/>
<protein>
    <submittedName>
        <fullName evidence="1">Uncharacterized protein</fullName>
    </submittedName>
</protein>
<sequence length="80" mass="9259">MNCKRYDVVLLKRLHITLTISISHLKYRCNPKVILYSSNKKSLKIFQKVVDIQNICAILRTVKRTAAAETKRNLNNSSIK</sequence>
<organism evidence="1">
    <name type="scientific">Podoviridae sp. ctdDI2</name>
    <dbReference type="NCBI Taxonomy" id="2826567"/>
    <lineage>
        <taxon>Viruses</taxon>
        <taxon>Duplodnaviria</taxon>
        <taxon>Heunggongvirae</taxon>
        <taxon>Uroviricota</taxon>
        <taxon>Caudoviricetes</taxon>
    </lineage>
</organism>
<accession>A0A8S5NPZ5</accession>